<feature type="compositionally biased region" description="Basic and acidic residues" evidence="1">
    <location>
        <begin position="261"/>
        <end position="271"/>
    </location>
</feature>
<dbReference type="EMBL" id="CAKOGL010000025">
    <property type="protein sequence ID" value="CAH2102945.1"/>
    <property type="molecule type" value="Genomic_DNA"/>
</dbReference>
<protein>
    <submittedName>
        <fullName evidence="2">Uncharacterized protein</fullName>
    </submittedName>
</protein>
<dbReference type="AlphaFoldDB" id="A0AAU9UYC2"/>
<feature type="compositionally biased region" description="Basic and acidic residues" evidence="1">
    <location>
        <begin position="36"/>
        <end position="48"/>
    </location>
</feature>
<evidence type="ECO:0000313" key="2">
    <source>
        <dbReference type="EMBL" id="CAH2102945.1"/>
    </source>
</evidence>
<accession>A0AAU9UYC2</accession>
<reference evidence="2" key="1">
    <citation type="submission" date="2022-03" db="EMBL/GenBank/DDBJ databases">
        <authorList>
            <person name="Tunstrom K."/>
        </authorList>
    </citation>
    <scope>NUCLEOTIDE SEQUENCE</scope>
</reference>
<feature type="region of interest" description="Disordered" evidence="1">
    <location>
        <begin position="551"/>
        <end position="637"/>
    </location>
</feature>
<evidence type="ECO:0000256" key="1">
    <source>
        <dbReference type="SAM" id="MobiDB-lite"/>
    </source>
</evidence>
<feature type="region of interest" description="Disordered" evidence="1">
    <location>
        <begin position="241"/>
        <end position="283"/>
    </location>
</feature>
<name>A0AAU9UYC2_EUPED</name>
<sequence length="677" mass="74722">MSAGALRDAAGDSTPGSDVGERITRLFPKCRPKMQHQHDRLNSGLEGRDMISVNNASSDDERDDQPVILSTKGGTYKLRDSRIIEIAGGRELYSQSRMKAVRKLRHSNTHKHNLRNKVRSLTKDTVDYAADNNITNEISIQRINNEPKKMISRHTSPVTYTNGDREPIIEPNAMGIPKNSSPILDPHKTNDVSAKSSPIAVVADGEVMVFDDNDDWKGLRMDPDASDDEIDLSVKRTLDNMKNGDSDMLNNKSELSCDGSESTHSREDVRLSEGSPTGIWLSGDEDKSRVTRVIGELPIAEYEGSPRRYGIGTQKAQIRSPRPGFPQRIIPEGRDETPPPSSADFDYTYEFSETRKVLEEFFRCPTLSGQQQNSTDEIVNFQELDYELRRQTQDCPSENGIEGSESDWPQNDGIESPHAINNHTDFLGLQPKHRGRYPTPDVAALQAGDNGSACVSPAQQVDVHVALALSSAASDTASELSMAIMENELVDMKEPNRRTLPIVEDGLSSGHASDNDNNNPLIQTHSVTIEEIVDSGTNTDPLMLTDADLHSLDPLASAPPPPAPAPHRPAEPAPHVPHAAHAPHSPHSPHAPHAHTPHHHHAPHHDDVYPRKRPSSAQSTESVEIKPASGDEDEADTDLETDRLLGQQRTDDQGFFDDKVSKKYLFILTDMYIIKTV</sequence>
<feature type="compositionally biased region" description="Pro residues" evidence="1">
    <location>
        <begin position="557"/>
        <end position="575"/>
    </location>
</feature>
<comment type="caution">
    <text evidence="2">The sequence shown here is derived from an EMBL/GenBank/DDBJ whole genome shotgun (WGS) entry which is preliminary data.</text>
</comment>
<feature type="compositionally biased region" description="Basic residues" evidence="1">
    <location>
        <begin position="590"/>
        <end position="603"/>
    </location>
</feature>
<keyword evidence="3" id="KW-1185">Reference proteome</keyword>
<proteinExistence type="predicted"/>
<feature type="compositionally biased region" description="Low complexity" evidence="1">
    <location>
        <begin position="576"/>
        <end position="585"/>
    </location>
</feature>
<feature type="compositionally biased region" description="Polar residues" evidence="1">
    <location>
        <begin position="248"/>
        <end position="260"/>
    </location>
</feature>
<dbReference type="Proteomes" id="UP001153954">
    <property type="component" value="Unassembled WGS sequence"/>
</dbReference>
<organism evidence="2 3">
    <name type="scientific">Euphydryas editha</name>
    <name type="common">Edith's checkerspot</name>
    <dbReference type="NCBI Taxonomy" id="104508"/>
    <lineage>
        <taxon>Eukaryota</taxon>
        <taxon>Metazoa</taxon>
        <taxon>Ecdysozoa</taxon>
        <taxon>Arthropoda</taxon>
        <taxon>Hexapoda</taxon>
        <taxon>Insecta</taxon>
        <taxon>Pterygota</taxon>
        <taxon>Neoptera</taxon>
        <taxon>Endopterygota</taxon>
        <taxon>Lepidoptera</taxon>
        <taxon>Glossata</taxon>
        <taxon>Ditrysia</taxon>
        <taxon>Papilionoidea</taxon>
        <taxon>Nymphalidae</taxon>
        <taxon>Nymphalinae</taxon>
        <taxon>Euphydryas</taxon>
    </lineage>
</organism>
<feature type="region of interest" description="Disordered" evidence="1">
    <location>
        <begin position="1"/>
        <end position="48"/>
    </location>
</feature>
<gene>
    <name evidence="2" type="ORF">EEDITHA_LOCUS17512</name>
</gene>
<evidence type="ECO:0000313" key="3">
    <source>
        <dbReference type="Proteomes" id="UP001153954"/>
    </source>
</evidence>